<reference evidence="2 3" key="1">
    <citation type="submission" date="2020-12" db="EMBL/GenBank/DDBJ databases">
        <title>Genomic characterization of four novel bacteriophages infecting Klebsiella pneumoniae.</title>
        <authorList>
            <person name="Estrada Bonilla B."/>
            <person name="Costa A.R."/>
            <person name="van Rossum T."/>
            <person name="Hagedoorn S."/>
            <person name="Wallinga H."/>
            <person name="Xiao M."/>
            <person name="Song W."/>
            <person name="Haas P.-J."/>
            <person name="Nobrega F.L."/>
            <person name="Brouns S.J.J."/>
        </authorList>
    </citation>
    <scope>NUCLEOTIDE SEQUENCE [LARGE SCALE GENOMIC DNA]</scope>
</reference>
<evidence type="ECO:0000256" key="1">
    <source>
        <dbReference type="SAM" id="Phobius"/>
    </source>
</evidence>
<accession>A0A7U0GBQ3</accession>
<evidence type="ECO:0000313" key="2">
    <source>
        <dbReference type="EMBL" id="QQV92220.1"/>
    </source>
</evidence>
<dbReference type="EMBL" id="MW394391">
    <property type="protein sequence ID" value="QQV92220.1"/>
    <property type="molecule type" value="Genomic_DNA"/>
</dbReference>
<dbReference type="Proteomes" id="UP000596381">
    <property type="component" value="Segment"/>
</dbReference>
<feature type="transmembrane region" description="Helical" evidence="1">
    <location>
        <begin position="93"/>
        <end position="120"/>
    </location>
</feature>
<sequence>MFYLSTLTSKICSLLSCVVLAVLCFKQNETAFDLVRLWAVALILGRLGWVLYQYVSLPDITRAVLTPAMRQVIVEKAEKHITFVGGMNVCQRIIVALAFTILLMVHHEYLLGLLTIATFFGRMLYEFEVALEIDSLKRI</sequence>
<organism evidence="2 3">
    <name type="scientific">Klebsiella phage vB_KpM_FBKp24</name>
    <dbReference type="NCBI Taxonomy" id="2801834"/>
    <lineage>
        <taxon>Viruses</taxon>
        <taxon>Duplodnaviria</taxon>
        <taxon>Heunggongvirae</taxon>
        <taxon>Uroviricota</taxon>
        <taxon>Caudoviricetes</taxon>
        <taxon>Chimalliviridae</taxon>
        <taxon>Maaswegvirus</taxon>
        <taxon>Maaswegvirus Kp24</taxon>
    </lineage>
</organism>
<gene>
    <name evidence="2" type="ORF">vBKpMFBKp24_140</name>
</gene>
<evidence type="ECO:0000313" key="3">
    <source>
        <dbReference type="Proteomes" id="UP000596381"/>
    </source>
</evidence>
<keyword evidence="1" id="KW-0472">Membrane</keyword>
<keyword evidence="3" id="KW-1185">Reference proteome</keyword>
<name>A0A7U0GBQ3_9CAUD</name>
<feature type="transmembrane region" description="Helical" evidence="1">
    <location>
        <begin position="37"/>
        <end position="55"/>
    </location>
</feature>
<proteinExistence type="predicted"/>
<keyword evidence="1" id="KW-1133">Transmembrane helix</keyword>
<protein>
    <submittedName>
        <fullName evidence="2">Uncharacterized protein</fullName>
    </submittedName>
</protein>
<keyword evidence="1" id="KW-0812">Transmembrane</keyword>